<proteinExistence type="predicted"/>
<feature type="region of interest" description="Disordered" evidence="1">
    <location>
        <begin position="1"/>
        <end position="20"/>
    </location>
</feature>
<sequence>MTTHTNTTTVPETRIIDAGPPFNKPAADLILRSSDLPTHTGEGECDQNGGVPVVAVTEESTTLRALLLMCYPGPNPPIDTIEKLRPVLEAANKYEMIEILVLIKEEMRSLAKDAPMRVYAIAVQYRFEEEAKFAARCYLNCQGPHLYVPELEDITGGAHHRIQQYRRCCSIVASSVASGPHYRWLDYRVLAPPTSHSKWTWFTCRSCAPTSGNYFGSLDDHAVIRQWWAEYMKCAEEILKECPCGEALNTPQLLEDAIRLSSSCKICSKHVFKDISEFRVVFASEVDKAIATVDLQVLWYPLLYNDNFELDVVDIMTLALLSFMDASLTLAGVSVTAPGRTSNNQAN</sequence>
<evidence type="ECO:0000256" key="1">
    <source>
        <dbReference type="SAM" id="MobiDB-lite"/>
    </source>
</evidence>
<dbReference type="AlphaFoldDB" id="A0A1C7MAN8"/>
<reference evidence="2 3" key="1">
    <citation type="submission" date="2016-03" db="EMBL/GenBank/DDBJ databases">
        <title>Whole genome sequencing of Grifola frondosa 9006-11.</title>
        <authorList>
            <person name="Min B."/>
            <person name="Park H."/>
            <person name="Kim J.-G."/>
            <person name="Cho H."/>
            <person name="Oh Y.-L."/>
            <person name="Kong W.-S."/>
            <person name="Choi I.-G."/>
        </authorList>
    </citation>
    <scope>NUCLEOTIDE SEQUENCE [LARGE SCALE GENOMIC DNA]</scope>
    <source>
        <strain evidence="2 3">9006-11</strain>
    </source>
</reference>
<dbReference type="STRING" id="5627.A0A1C7MAN8"/>
<evidence type="ECO:0000313" key="3">
    <source>
        <dbReference type="Proteomes" id="UP000092993"/>
    </source>
</evidence>
<feature type="compositionally biased region" description="Low complexity" evidence="1">
    <location>
        <begin position="1"/>
        <end position="13"/>
    </location>
</feature>
<dbReference type="Proteomes" id="UP000092993">
    <property type="component" value="Unassembled WGS sequence"/>
</dbReference>
<dbReference type="OrthoDB" id="3357985at2759"/>
<gene>
    <name evidence="2" type="ORF">A0H81_06274</name>
</gene>
<dbReference type="OMA" id="ANTENCR"/>
<evidence type="ECO:0000313" key="2">
    <source>
        <dbReference type="EMBL" id="OBZ73657.1"/>
    </source>
</evidence>
<protein>
    <recommendedName>
        <fullName evidence="4">BTB domain-containing protein</fullName>
    </recommendedName>
</protein>
<organism evidence="2 3">
    <name type="scientific">Grifola frondosa</name>
    <name type="common">Maitake</name>
    <name type="synonym">Polyporus frondosus</name>
    <dbReference type="NCBI Taxonomy" id="5627"/>
    <lineage>
        <taxon>Eukaryota</taxon>
        <taxon>Fungi</taxon>
        <taxon>Dikarya</taxon>
        <taxon>Basidiomycota</taxon>
        <taxon>Agaricomycotina</taxon>
        <taxon>Agaricomycetes</taxon>
        <taxon>Polyporales</taxon>
        <taxon>Grifolaceae</taxon>
        <taxon>Grifola</taxon>
    </lineage>
</organism>
<accession>A0A1C7MAN8</accession>
<evidence type="ECO:0008006" key="4">
    <source>
        <dbReference type="Google" id="ProtNLM"/>
    </source>
</evidence>
<name>A0A1C7MAN8_GRIFR</name>
<keyword evidence="3" id="KW-1185">Reference proteome</keyword>
<dbReference type="EMBL" id="LUGG01000006">
    <property type="protein sequence ID" value="OBZ73657.1"/>
    <property type="molecule type" value="Genomic_DNA"/>
</dbReference>
<comment type="caution">
    <text evidence="2">The sequence shown here is derived from an EMBL/GenBank/DDBJ whole genome shotgun (WGS) entry which is preliminary data.</text>
</comment>